<organism evidence="10 11">
    <name type="scientific">Paludibacterium purpuratum</name>
    <dbReference type="NCBI Taxonomy" id="1144873"/>
    <lineage>
        <taxon>Bacteria</taxon>
        <taxon>Pseudomonadati</taxon>
        <taxon>Pseudomonadota</taxon>
        <taxon>Betaproteobacteria</taxon>
        <taxon>Neisseriales</taxon>
        <taxon>Chromobacteriaceae</taxon>
        <taxon>Paludibacterium</taxon>
    </lineage>
</organism>
<keyword evidence="6 10" id="KW-0067">ATP-binding</keyword>
<dbReference type="Pfam" id="PF00005">
    <property type="entry name" value="ABC_tran"/>
    <property type="match status" value="1"/>
</dbReference>
<keyword evidence="5" id="KW-0547">Nucleotide-binding</keyword>
<comment type="similarity">
    <text evidence="2">Belongs to the ABC transporter superfamily.</text>
</comment>
<evidence type="ECO:0000256" key="1">
    <source>
        <dbReference type="ARBA" id="ARBA00004236"/>
    </source>
</evidence>
<dbReference type="SMART" id="SM00382">
    <property type="entry name" value="AAA"/>
    <property type="match status" value="1"/>
</dbReference>
<proteinExistence type="inferred from homology"/>
<evidence type="ECO:0000256" key="5">
    <source>
        <dbReference type="ARBA" id="ARBA00022741"/>
    </source>
</evidence>
<dbReference type="InterPro" id="IPR050095">
    <property type="entry name" value="ECF_ABC_transporter_ATP-bd"/>
</dbReference>
<dbReference type="PROSITE" id="PS50893">
    <property type="entry name" value="ABC_TRANSPORTER_2"/>
    <property type="match status" value="1"/>
</dbReference>
<dbReference type="InterPro" id="IPR027417">
    <property type="entry name" value="P-loop_NTPase"/>
</dbReference>
<keyword evidence="7" id="KW-1278">Translocase</keyword>
<dbReference type="InterPro" id="IPR017871">
    <property type="entry name" value="ABC_transporter-like_CS"/>
</dbReference>
<comment type="subcellular location">
    <subcellularLocation>
        <location evidence="1">Cell membrane</location>
    </subcellularLocation>
</comment>
<feature type="domain" description="ABC transporter" evidence="9">
    <location>
        <begin position="4"/>
        <end position="245"/>
    </location>
</feature>
<keyword evidence="4" id="KW-1003">Cell membrane</keyword>
<dbReference type="EMBL" id="SNZP01000018">
    <property type="protein sequence ID" value="TDR71595.1"/>
    <property type="molecule type" value="Genomic_DNA"/>
</dbReference>
<keyword evidence="8" id="KW-0472">Membrane</keyword>
<dbReference type="CDD" id="cd03225">
    <property type="entry name" value="ABC_cobalt_CbiO_domain1"/>
    <property type="match status" value="1"/>
</dbReference>
<dbReference type="Proteomes" id="UP000295611">
    <property type="component" value="Unassembled WGS sequence"/>
</dbReference>
<sequence length="281" mass="31127">MKKIVVEGLKYRYPLTAELALNDVSFEIEKGEFIGIIGRNLAGKSTLCQALMGLVPHFYKGAYGGSVTVDGLNVAQTEICELARKVGLVFQNPFTQVSGSKMTVYEELAFGLENLGVPRAEMMPRIESAMALLGIERFGKRNPFDLSGGQMQRMAIASVIAMAPDIIVLDEPTSQLDPQGSEEVFQAIQALSRQGMTVIMVEHKMEKIARYSDRVMLLDHGRLVDFDTPERVFSRDDLAQYGIAAPIFARICQGLGIRTPQTGLYPMTLDDAYDQVVNWHE</sequence>
<evidence type="ECO:0000256" key="6">
    <source>
        <dbReference type="ARBA" id="ARBA00022840"/>
    </source>
</evidence>
<evidence type="ECO:0000256" key="4">
    <source>
        <dbReference type="ARBA" id="ARBA00022475"/>
    </source>
</evidence>
<keyword evidence="11" id="KW-1185">Reference proteome</keyword>
<evidence type="ECO:0000256" key="2">
    <source>
        <dbReference type="ARBA" id="ARBA00005417"/>
    </source>
</evidence>
<dbReference type="InterPro" id="IPR003593">
    <property type="entry name" value="AAA+_ATPase"/>
</dbReference>
<evidence type="ECO:0000256" key="7">
    <source>
        <dbReference type="ARBA" id="ARBA00022967"/>
    </source>
</evidence>
<gene>
    <name evidence="10" type="ORF">DFP86_1185</name>
</gene>
<keyword evidence="3" id="KW-0813">Transport</keyword>
<dbReference type="PANTHER" id="PTHR43553">
    <property type="entry name" value="HEAVY METAL TRANSPORTER"/>
    <property type="match status" value="1"/>
</dbReference>
<dbReference type="InterPro" id="IPR015856">
    <property type="entry name" value="ABC_transpr_CbiO/EcfA_su"/>
</dbReference>
<reference evidence="10 11" key="1">
    <citation type="submission" date="2019-03" db="EMBL/GenBank/DDBJ databases">
        <title>Genomic Encyclopedia of Type Strains, Phase III (KMG-III): the genomes of soil and plant-associated and newly described type strains.</title>
        <authorList>
            <person name="Whitman W."/>
        </authorList>
    </citation>
    <scope>NUCLEOTIDE SEQUENCE [LARGE SCALE GENOMIC DNA]</scope>
    <source>
        <strain evidence="10 11">CECT 8976</strain>
    </source>
</reference>
<dbReference type="GO" id="GO:0042626">
    <property type="term" value="F:ATPase-coupled transmembrane transporter activity"/>
    <property type="evidence" value="ECO:0007669"/>
    <property type="project" value="TreeGrafter"/>
</dbReference>
<name>A0A4R7AYF0_9NEIS</name>
<dbReference type="Gene3D" id="3.40.50.300">
    <property type="entry name" value="P-loop containing nucleotide triphosphate hydrolases"/>
    <property type="match status" value="1"/>
</dbReference>
<protein>
    <submittedName>
        <fullName evidence="10">Energy-coupling factor transport system ATP-binding protein</fullName>
    </submittedName>
</protein>
<evidence type="ECO:0000313" key="10">
    <source>
        <dbReference type="EMBL" id="TDR71595.1"/>
    </source>
</evidence>
<dbReference type="RefSeq" id="WP_133683749.1">
    <property type="nucleotide sequence ID" value="NZ_SNZP01000018.1"/>
</dbReference>
<dbReference type="GO" id="GO:0016887">
    <property type="term" value="F:ATP hydrolysis activity"/>
    <property type="evidence" value="ECO:0007669"/>
    <property type="project" value="InterPro"/>
</dbReference>
<dbReference type="OrthoDB" id="5292475at2"/>
<evidence type="ECO:0000313" key="11">
    <source>
        <dbReference type="Proteomes" id="UP000295611"/>
    </source>
</evidence>
<dbReference type="AlphaFoldDB" id="A0A4R7AYF0"/>
<dbReference type="SUPFAM" id="SSF52540">
    <property type="entry name" value="P-loop containing nucleoside triphosphate hydrolases"/>
    <property type="match status" value="1"/>
</dbReference>
<evidence type="ECO:0000259" key="9">
    <source>
        <dbReference type="PROSITE" id="PS50893"/>
    </source>
</evidence>
<evidence type="ECO:0000256" key="3">
    <source>
        <dbReference type="ARBA" id="ARBA00022448"/>
    </source>
</evidence>
<dbReference type="GO" id="GO:0043190">
    <property type="term" value="C:ATP-binding cassette (ABC) transporter complex"/>
    <property type="evidence" value="ECO:0007669"/>
    <property type="project" value="TreeGrafter"/>
</dbReference>
<dbReference type="GO" id="GO:0000041">
    <property type="term" value="P:transition metal ion transport"/>
    <property type="evidence" value="ECO:0007669"/>
    <property type="project" value="UniProtKB-ARBA"/>
</dbReference>
<dbReference type="InterPro" id="IPR003439">
    <property type="entry name" value="ABC_transporter-like_ATP-bd"/>
</dbReference>
<dbReference type="PROSITE" id="PS00211">
    <property type="entry name" value="ABC_TRANSPORTER_1"/>
    <property type="match status" value="1"/>
</dbReference>
<comment type="caution">
    <text evidence="10">The sequence shown here is derived from an EMBL/GenBank/DDBJ whole genome shotgun (WGS) entry which is preliminary data.</text>
</comment>
<dbReference type="GO" id="GO:0005524">
    <property type="term" value="F:ATP binding"/>
    <property type="evidence" value="ECO:0007669"/>
    <property type="project" value="UniProtKB-KW"/>
</dbReference>
<accession>A0A4R7AYF0</accession>
<evidence type="ECO:0000256" key="8">
    <source>
        <dbReference type="ARBA" id="ARBA00023136"/>
    </source>
</evidence>
<dbReference type="FunFam" id="3.40.50.300:FF:000224">
    <property type="entry name" value="Energy-coupling factor transporter ATP-binding protein EcfA"/>
    <property type="match status" value="1"/>
</dbReference>